<dbReference type="Proteomes" id="UP000612899">
    <property type="component" value="Unassembled WGS sequence"/>
</dbReference>
<dbReference type="AlphaFoldDB" id="A0A8J3QHT7"/>
<keyword evidence="2" id="KW-1185">Reference proteome</keyword>
<dbReference type="Pfam" id="PF06234">
    <property type="entry name" value="TmoB"/>
    <property type="match status" value="1"/>
</dbReference>
<dbReference type="CDD" id="cd17042">
    <property type="entry name" value="Ubl_TmoB"/>
    <property type="match status" value="1"/>
</dbReference>
<comment type="caution">
    <text evidence="1">The sequence shown here is derived from an EMBL/GenBank/DDBJ whole genome shotgun (WGS) entry which is preliminary data.</text>
</comment>
<proteinExistence type="predicted"/>
<dbReference type="InterPro" id="IPR009355">
    <property type="entry name" value="Toluene_mOase_B"/>
</dbReference>
<protein>
    <recommendedName>
        <fullName evidence="3">Toluene monooxygenase</fullName>
    </recommendedName>
</protein>
<evidence type="ECO:0000313" key="1">
    <source>
        <dbReference type="EMBL" id="GIH11384.1"/>
    </source>
</evidence>
<dbReference type="Gene3D" id="3.10.20.270">
    <property type="entry name" value="TmoB-like"/>
    <property type="match status" value="1"/>
</dbReference>
<reference evidence="1" key="1">
    <citation type="submission" date="2021-01" db="EMBL/GenBank/DDBJ databases">
        <title>Whole genome shotgun sequence of Rhizocola hellebori NBRC 109834.</title>
        <authorList>
            <person name="Komaki H."/>
            <person name="Tamura T."/>
        </authorList>
    </citation>
    <scope>NUCLEOTIDE SEQUENCE</scope>
    <source>
        <strain evidence="1">NBRC 109834</strain>
    </source>
</reference>
<evidence type="ECO:0008006" key="3">
    <source>
        <dbReference type="Google" id="ProtNLM"/>
    </source>
</evidence>
<dbReference type="RefSeq" id="WP_203915106.1">
    <property type="nucleotide sequence ID" value="NZ_BONY01000131.1"/>
</dbReference>
<dbReference type="InterPro" id="IPR036713">
    <property type="entry name" value="TmoB-like_sf"/>
</dbReference>
<name>A0A8J3QHT7_9ACTN</name>
<sequence length="84" mass="9268">MALFPIYGRFVGDFVPHLVAVDTEDTMDEVAEKVAGHSVGRRVPAPEEPAGYDVFLDGRLVPPSTRLAELGLFPLQWLDVLFRG</sequence>
<dbReference type="SUPFAM" id="SSF110814">
    <property type="entry name" value="TmoB-like"/>
    <property type="match status" value="1"/>
</dbReference>
<accession>A0A8J3QHT7</accession>
<dbReference type="EMBL" id="BONY01000131">
    <property type="protein sequence ID" value="GIH11384.1"/>
    <property type="molecule type" value="Genomic_DNA"/>
</dbReference>
<gene>
    <name evidence="1" type="ORF">Rhe02_94510</name>
</gene>
<evidence type="ECO:0000313" key="2">
    <source>
        <dbReference type="Proteomes" id="UP000612899"/>
    </source>
</evidence>
<organism evidence="1 2">
    <name type="scientific">Rhizocola hellebori</name>
    <dbReference type="NCBI Taxonomy" id="1392758"/>
    <lineage>
        <taxon>Bacteria</taxon>
        <taxon>Bacillati</taxon>
        <taxon>Actinomycetota</taxon>
        <taxon>Actinomycetes</taxon>
        <taxon>Micromonosporales</taxon>
        <taxon>Micromonosporaceae</taxon>
        <taxon>Rhizocola</taxon>
    </lineage>
</organism>